<evidence type="ECO:0000313" key="7">
    <source>
        <dbReference type="Proteomes" id="UP000266673"/>
    </source>
</evidence>
<dbReference type="Proteomes" id="UP000266673">
    <property type="component" value="Unassembled WGS sequence"/>
</dbReference>
<feature type="non-terminal residue" evidence="6">
    <location>
        <position position="1"/>
    </location>
</feature>
<evidence type="ECO:0000313" key="6">
    <source>
        <dbReference type="EMBL" id="RIB27352.1"/>
    </source>
</evidence>
<comment type="similarity">
    <text evidence="2">Belongs to the FIP1 family.</text>
</comment>
<dbReference type="GO" id="GO:0005847">
    <property type="term" value="C:mRNA cleavage and polyadenylation specificity factor complex"/>
    <property type="evidence" value="ECO:0007669"/>
    <property type="project" value="TreeGrafter"/>
</dbReference>
<comment type="caution">
    <text evidence="6">The sequence shown here is derived from an EMBL/GenBank/DDBJ whole genome shotgun (WGS) entry which is preliminary data.</text>
</comment>
<evidence type="ECO:0000256" key="3">
    <source>
        <dbReference type="ARBA" id="ARBA00022664"/>
    </source>
</evidence>
<dbReference type="PANTHER" id="PTHR13484:SF0">
    <property type="entry name" value="PRE-MRNA 3'-END-PROCESSING FACTOR FIP1"/>
    <property type="match status" value="1"/>
</dbReference>
<dbReference type="OrthoDB" id="1917198at2759"/>
<keyword evidence="4" id="KW-0539">Nucleus</keyword>
<evidence type="ECO:0000256" key="2">
    <source>
        <dbReference type="ARBA" id="ARBA00007459"/>
    </source>
</evidence>
<feature type="domain" description="Pre-mRNA polyadenylation factor Fip1" evidence="5">
    <location>
        <begin position="2"/>
        <end position="44"/>
    </location>
</feature>
<dbReference type="STRING" id="44941.A0A397VZV7"/>
<evidence type="ECO:0000256" key="4">
    <source>
        <dbReference type="ARBA" id="ARBA00023242"/>
    </source>
</evidence>
<name>A0A397VZV7_9GLOM</name>
<accession>A0A397VZV7</accession>
<dbReference type="GO" id="GO:0006397">
    <property type="term" value="P:mRNA processing"/>
    <property type="evidence" value="ECO:0007669"/>
    <property type="project" value="UniProtKB-KW"/>
</dbReference>
<keyword evidence="7" id="KW-1185">Reference proteome</keyword>
<keyword evidence="3" id="KW-0507">mRNA processing</keyword>
<evidence type="ECO:0000256" key="1">
    <source>
        <dbReference type="ARBA" id="ARBA00004123"/>
    </source>
</evidence>
<dbReference type="PANTHER" id="PTHR13484">
    <property type="entry name" value="FIP1-LIKE 1 PROTEIN"/>
    <property type="match status" value="1"/>
</dbReference>
<dbReference type="AlphaFoldDB" id="A0A397VZV7"/>
<comment type="subcellular location">
    <subcellularLocation>
        <location evidence="1">Nucleus</location>
    </subcellularLocation>
</comment>
<proteinExistence type="inferred from homology"/>
<dbReference type="InterPro" id="IPR051187">
    <property type="entry name" value="Pre-mRNA_3'-end_processing_reg"/>
</dbReference>
<dbReference type="InterPro" id="IPR007854">
    <property type="entry name" value="Fip1_dom"/>
</dbReference>
<sequence length="59" mass="7220">YDVDLDSVEDKPWRKPGADITDYFNYGFNKYTWKAYCTKQKQMRKDQHAQKKIHVRHIN</sequence>
<evidence type="ECO:0000259" key="5">
    <source>
        <dbReference type="Pfam" id="PF05182"/>
    </source>
</evidence>
<reference evidence="6 7" key="1">
    <citation type="submission" date="2018-06" db="EMBL/GenBank/DDBJ databases">
        <title>Comparative genomics reveals the genomic features of Rhizophagus irregularis, R. cerebriforme, R. diaphanum and Gigaspora rosea, and their symbiotic lifestyle signature.</title>
        <authorList>
            <person name="Morin E."/>
            <person name="San Clemente H."/>
            <person name="Chen E.C.H."/>
            <person name="De La Providencia I."/>
            <person name="Hainaut M."/>
            <person name="Kuo A."/>
            <person name="Kohler A."/>
            <person name="Murat C."/>
            <person name="Tang N."/>
            <person name="Roy S."/>
            <person name="Loubradou J."/>
            <person name="Henrissat B."/>
            <person name="Grigoriev I.V."/>
            <person name="Corradi N."/>
            <person name="Roux C."/>
            <person name="Martin F.M."/>
        </authorList>
    </citation>
    <scope>NUCLEOTIDE SEQUENCE [LARGE SCALE GENOMIC DNA]</scope>
    <source>
        <strain evidence="6 7">DAOM 194757</strain>
    </source>
</reference>
<organism evidence="6 7">
    <name type="scientific">Gigaspora rosea</name>
    <dbReference type="NCBI Taxonomy" id="44941"/>
    <lineage>
        <taxon>Eukaryota</taxon>
        <taxon>Fungi</taxon>
        <taxon>Fungi incertae sedis</taxon>
        <taxon>Mucoromycota</taxon>
        <taxon>Glomeromycotina</taxon>
        <taxon>Glomeromycetes</taxon>
        <taxon>Diversisporales</taxon>
        <taxon>Gigasporaceae</taxon>
        <taxon>Gigaspora</taxon>
    </lineage>
</organism>
<dbReference type="EMBL" id="QKWP01000101">
    <property type="protein sequence ID" value="RIB27352.1"/>
    <property type="molecule type" value="Genomic_DNA"/>
</dbReference>
<protein>
    <submittedName>
        <fullName evidence="6">Fip1 motif-domain-containing protein</fullName>
    </submittedName>
</protein>
<gene>
    <name evidence="6" type="ORF">C2G38_1953490</name>
</gene>
<dbReference type="Pfam" id="PF05182">
    <property type="entry name" value="Fip1"/>
    <property type="match status" value="1"/>
</dbReference>